<comment type="subcellular location">
    <subcellularLocation>
        <location evidence="4">Cytoplasm</location>
    </subcellularLocation>
</comment>
<dbReference type="GO" id="GO:0003723">
    <property type="term" value="F:RNA binding"/>
    <property type="evidence" value="ECO:0007669"/>
    <property type="project" value="UniProtKB-UniRule"/>
</dbReference>
<evidence type="ECO:0000256" key="4">
    <source>
        <dbReference type="HAMAP-Rule" id="MF_03010"/>
    </source>
</evidence>
<evidence type="ECO:0000313" key="7">
    <source>
        <dbReference type="EMBL" id="KAG5656178.1"/>
    </source>
</evidence>
<evidence type="ECO:0000256" key="3">
    <source>
        <dbReference type="ARBA" id="ARBA00022917"/>
    </source>
</evidence>
<keyword evidence="2 4" id="KW-0396">Initiation factor</keyword>
<dbReference type="InterPro" id="IPR000717">
    <property type="entry name" value="PCI_dom"/>
</dbReference>
<reference evidence="7" key="1">
    <citation type="submission" date="2021-04" db="EMBL/GenBank/DDBJ databases">
        <title>Draft genome of Fusarium avenaceum strain F156N33, isolated from an atmospheric sample in Virginia.</title>
        <authorList>
            <person name="Yang S."/>
            <person name="Vinatzer B.A."/>
            <person name="Coleman J."/>
        </authorList>
    </citation>
    <scope>NUCLEOTIDE SEQUENCE</scope>
    <source>
        <strain evidence="7">F156N33</strain>
    </source>
</reference>
<dbReference type="FunFam" id="1.10.10.10:FF:000389">
    <property type="entry name" value="Eukaryotic translation initiation factor 3 subunit K"/>
    <property type="match status" value="1"/>
</dbReference>
<dbReference type="SUPFAM" id="SSF46785">
    <property type="entry name" value="Winged helix' DNA-binding domain"/>
    <property type="match status" value="1"/>
</dbReference>
<dbReference type="GO" id="GO:0043022">
    <property type="term" value="F:ribosome binding"/>
    <property type="evidence" value="ECO:0007669"/>
    <property type="project" value="InterPro"/>
</dbReference>
<dbReference type="GO" id="GO:0016282">
    <property type="term" value="C:eukaryotic 43S preinitiation complex"/>
    <property type="evidence" value="ECO:0007669"/>
    <property type="project" value="UniProtKB-UniRule"/>
</dbReference>
<comment type="caution">
    <text evidence="7">The sequence shown here is derived from an EMBL/GenBank/DDBJ whole genome shotgun (WGS) entry which is preliminary data.</text>
</comment>
<evidence type="ECO:0000313" key="8">
    <source>
        <dbReference type="Proteomes" id="UP000782241"/>
    </source>
</evidence>
<dbReference type="EMBL" id="JAGPUO010000023">
    <property type="protein sequence ID" value="KAG5656178.1"/>
    <property type="molecule type" value="Genomic_DNA"/>
</dbReference>
<evidence type="ECO:0000256" key="2">
    <source>
        <dbReference type="ARBA" id="ARBA00022540"/>
    </source>
</evidence>
<dbReference type="InterPro" id="IPR036390">
    <property type="entry name" value="WH_DNA-bd_sf"/>
</dbReference>
<dbReference type="Gene3D" id="1.25.40.250">
    <property type="entry name" value="ARM repeat, domain 1"/>
    <property type="match status" value="1"/>
</dbReference>
<comment type="subunit">
    <text evidence="4">Component of the eukaryotic translation initiation factor 3 (eIF-3) complex.</text>
</comment>
<dbReference type="InterPro" id="IPR009374">
    <property type="entry name" value="eIF3k"/>
</dbReference>
<dbReference type="GO" id="GO:0003743">
    <property type="term" value="F:translation initiation factor activity"/>
    <property type="evidence" value="ECO:0007669"/>
    <property type="project" value="UniProtKB-UniRule"/>
</dbReference>
<keyword evidence="8" id="KW-1185">Reference proteome</keyword>
<dbReference type="GO" id="GO:0005852">
    <property type="term" value="C:eukaryotic translation initiation factor 3 complex"/>
    <property type="evidence" value="ECO:0007669"/>
    <property type="project" value="UniProtKB-UniRule"/>
</dbReference>
<feature type="compositionally biased region" description="Low complexity" evidence="5">
    <location>
        <begin position="40"/>
        <end position="51"/>
    </location>
</feature>
<dbReference type="Gene3D" id="1.10.10.10">
    <property type="entry name" value="Winged helix-like DNA-binding domain superfamily/Winged helix DNA-binding domain"/>
    <property type="match status" value="1"/>
</dbReference>
<evidence type="ECO:0000256" key="1">
    <source>
        <dbReference type="ARBA" id="ARBA00022490"/>
    </source>
</evidence>
<dbReference type="Pfam" id="PF10075">
    <property type="entry name" value="CSN8_PSD8_EIF3K"/>
    <property type="match status" value="1"/>
</dbReference>
<evidence type="ECO:0000256" key="5">
    <source>
        <dbReference type="SAM" id="MobiDB-lite"/>
    </source>
</evidence>
<proteinExistence type="inferred from homology"/>
<dbReference type="GO" id="GO:0001732">
    <property type="term" value="P:formation of cytoplasmic translation initiation complex"/>
    <property type="evidence" value="ECO:0007669"/>
    <property type="project" value="UniProtKB-UniRule"/>
</dbReference>
<dbReference type="InterPro" id="IPR033464">
    <property type="entry name" value="CSN8_PSD8_EIF3K"/>
</dbReference>
<comment type="function">
    <text evidence="4">Component of the eukaryotic translation initiation factor 3 (eIF-3) complex, which is involved in protein synthesis of a specialized repertoire of mRNAs and, together with other initiation factors, stimulates binding of mRNA and methionyl-tRNAi to the 40S ribosome. The eIF-3 complex specifically targets and initiates translation of a subset of mRNAs involved in cell proliferation.</text>
</comment>
<dbReference type="SUPFAM" id="SSF48371">
    <property type="entry name" value="ARM repeat"/>
    <property type="match status" value="1"/>
</dbReference>
<protein>
    <recommendedName>
        <fullName evidence="4">Eukaryotic translation initiation factor 3 subunit K</fullName>
        <shortName evidence="4">eIF3k</shortName>
    </recommendedName>
    <alternativeName>
        <fullName evidence="4">eIF-3 p25</fullName>
    </alternativeName>
</protein>
<accession>A0A9P7GXF0</accession>
<dbReference type="GO" id="GO:0033290">
    <property type="term" value="C:eukaryotic 48S preinitiation complex"/>
    <property type="evidence" value="ECO:0007669"/>
    <property type="project" value="UniProtKB-UniRule"/>
</dbReference>
<name>A0A9P7GXF0_9HYPO</name>
<dbReference type="PROSITE" id="PS50250">
    <property type="entry name" value="PCI"/>
    <property type="match status" value="1"/>
</dbReference>
<gene>
    <name evidence="7" type="ORF">KAF25_009054</name>
</gene>
<dbReference type="InterPro" id="IPR016020">
    <property type="entry name" value="Transl_init_fac_sub12_N_euk"/>
</dbReference>
<feature type="domain" description="PCI" evidence="6">
    <location>
        <begin position="95"/>
        <end position="264"/>
    </location>
</feature>
<keyword evidence="3 4" id="KW-0648">Protein biosynthesis</keyword>
<dbReference type="InterPro" id="IPR036388">
    <property type="entry name" value="WH-like_DNA-bd_sf"/>
</dbReference>
<dbReference type="InterPro" id="IPR016024">
    <property type="entry name" value="ARM-type_fold"/>
</dbReference>
<keyword evidence="1 4" id="KW-0963">Cytoplasm</keyword>
<dbReference type="PANTHER" id="PTHR13022">
    <property type="entry name" value="EUKARYOTIC TRANSLATION INITIATION FACTOR 3 SUBUNIT 11"/>
    <property type="match status" value="1"/>
</dbReference>
<dbReference type="GO" id="GO:0006446">
    <property type="term" value="P:regulation of translational initiation"/>
    <property type="evidence" value="ECO:0007669"/>
    <property type="project" value="InterPro"/>
</dbReference>
<dbReference type="AlphaFoldDB" id="A0A9P7GXF0"/>
<organism evidence="7 8">
    <name type="scientific">Fusarium avenaceum</name>
    <dbReference type="NCBI Taxonomy" id="40199"/>
    <lineage>
        <taxon>Eukaryota</taxon>
        <taxon>Fungi</taxon>
        <taxon>Dikarya</taxon>
        <taxon>Ascomycota</taxon>
        <taxon>Pezizomycotina</taxon>
        <taxon>Sordariomycetes</taxon>
        <taxon>Hypocreomycetidae</taxon>
        <taxon>Hypocreales</taxon>
        <taxon>Nectriaceae</taxon>
        <taxon>Fusarium</taxon>
        <taxon>Fusarium tricinctum species complex</taxon>
    </lineage>
</organism>
<dbReference type="PANTHER" id="PTHR13022:SF0">
    <property type="entry name" value="EUKARYOTIC TRANSLATION INITIATION FACTOR 3 SUBUNIT K"/>
    <property type="match status" value="1"/>
</dbReference>
<feature type="region of interest" description="Disordered" evidence="5">
    <location>
        <begin position="31"/>
        <end position="61"/>
    </location>
</feature>
<sequence>MPRYSTLNCFGTHKRFSDSPHTTVEIFALPHHREPPPDIPLTTTPPSTTATMNGEDPPERPSEISAIINGLERYNPEAVGALETYLTDQCEQKFTDCNANRTLLKLYQLNPDRIKDEAITNILVKTMTQFPSAQFSLALHLINPSSAVNGDLGEAVTKLRSLNGQLEGAQYSSFWADLDDDMVADLIADIPDFEELIRHRIALLVSQAFRELQITHLESWLGLNEDATKKFVTEVCGWTVEGEGLVKVPSNPDNEAKKSEIREDVNVEQFSRVLRRSWEDTV</sequence>
<evidence type="ECO:0000259" key="6">
    <source>
        <dbReference type="PROSITE" id="PS50250"/>
    </source>
</evidence>
<comment type="similarity">
    <text evidence="4">Belongs to the eIF-3 subunit K family.</text>
</comment>
<dbReference type="HAMAP" id="MF_03010">
    <property type="entry name" value="eIF3k"/>
    <property type="match status" value="1"/>
</dbReference>
<dbReference type="Proteomes" id="UP000782241">
    <property type="component" value="Unassembled WGS sequence"/>
</dbReference>